<name>A0A6J4JY45_9PSEU</name>
<dbReference type="AlphaFoldDB" id="A0A6J4JY45"/>
<sequence>SVAQHARIVELARTGDAEGAARANRENWLTLRPEQEPHVAG</sequence>
<evidence type="ECO:0000313" key="2">
    <source>
        <dbReference type="EMBL" id="CAA9290368.1"/>
    </source>
</evidence>
<proteinExistence type="predicted"/>
<feature type="non-terminal residue" evidence="2">
    <location>
        <position position="1"/>
    </location>
</feature>
<organism evidence="2">
    <name type="scientific">uncultured Actinomycetospora sp</name>
    <dbReference type="NCBI Taxonomy" id="1135996"/>
    <lineage>
        <taxon>Bacteria</taxon>
        <taxon>Bacillati</taxon>
        <taxon>Actinomycetota</taxon>
        <taxon>Actinomycetes</taxon>
        <taxon>Pseudonocardiales</taxon>
        <taxon>Pseudonocardiaceae</taxon>
        <taxon>Actinomycetospora</taxon>
        <taxon>environmental samples</taxon>
    </lineage>
</organism>
<gene>
    <name evidence="2" type="ORF">AVDCRST_MAG54-4386</name>
</gene>
<dbReference type="EMBL" id="CADCTH010000549">
    <property type="protein sequence ID" value="CAA9290368.1"/>
    <property type="molecule type" value="Genomic_DNA"/>
</dbReference>
<evidence type="ECO:0000256" key="1">
    <source>
        <dbReference type="SAM" id="MobiDB-lite"/>
    </source>
</evidence>
<accession>A0A6J4JY45</accession>
<reference evidence="2" key="1">
    <citation type="submission" date="2020-02" db="EMBL/GenBank/DDBJ databases">
        <authorList>
            <person name="Meier V. D."/>
        </authorList>
    </citation>
    <scope>NUCLEOTIDE SEQUENCE</scope>
    <source>
        <strain evidence="2">AVDCRST_MAG54</strain>
    </source>
</reference>
<protein>
    <submittedName>
        <fullName evidence="2">Uncharacterized protein</fullName>
    </submittedName>
</protein>
<feature type="region of interest" description="Disordered" evidence="1">
    <location>
        <begin position="16"/>
        <end position="41"/>
    </location>
</feature>